<evidence type="ECO:0000256" key="3">
    <source>
        <dbReference type="ARBA" id="ARBA00020799"/>
    </source>
</evidence>
<dbReference type="AlphaFoldDB" id="A0A086T152"/>
<keyword evidence="7 15" id="KW-0653">Protein transport</keyword>
<evidence type="ECO:0000256" key="2">
    <source>
        <dbReference type="ARBA" id="ARBA00006344"/>
    </source>
</evidence>
<evidence type="ECO:0000256" key="13">
    <source>
        <dbReference type="ARBA" id="ARBA00059797"/>
    </source>
</evidence>
<dbReference type="PANTHER" id="PTHR12210">
    <property type="entry name" value="DULLARD PROTEIN PHOSPHATASE"/>
    <property type="match status" value="1"/>
</dbReference>
<dbReference type="STRING" id="857340.A0A086T152"/>
<evidence type="ECO:0000256" key="8">
    <source>
        <dbReference type="ARBA" id="ARBA00022946"/>
    </source>
</evidence>
<reference evidence="19" key="1">
    <citation type="journal article" date="2014" name="Genome Announc.">
        <title>Genome sequence and annotation of Acremonium chrysogenum, producer of the beta-lactam antibiotic cephalosporin C.</title>
        <authorList>
            <person name="Terfehr D."/>
            <person name="Dahlmann T.A."/>
            <person name="Specht T."/>
            <person name="Zadra I."/>
            <person name="Kuernsteiner H."/>
            <person name="Kueck U."/>
        </authorList>
    </citation>
    <scope>NUCLEOTIDE SEQUENCE [LARGE SCALE GENOMIC DNA]</scope>
    <source>
        <strain evidence="19">ATCC 11550 / CBS 779.69 / DSM 880 / IAM 14645 / JCM 23072 / IMI 49137</strain>
    </source>
</reference>
<evidence type="ECO:0000256" key="12">
    <source>
        <dbReference type="ARBA" id="ARBA00023136"/>
    </source>
</evidence>
<evidence type="ECO:0000256" key="9">
    <source>
        <dbReference type="ARBA" id="ARBA00022989"/>
    </source>
</evidence>
<keyword evidence="10 15" id="KW-0811">Translocation</keyword>
<evidence type="ECO:0000256" key="11">
    <source>
        <dbReference type="ARBA" id="ARBA00023128"/>
    </source>
</evidence>
<evidence type="ECO:0000256" key="4">
    <source>
        <dbReference type="ARBA" id="ARBA00022448"/>
    </source>
</evidence>
<dbReference type="OrthoDB" id="287041at2759"/>
<keyword evidence="11 15" id="KW-0496">Mitochondrion</keyword>
<dbReference type="CDD" id="cd07521">
    <property type="entry name" value="HAD_FCP1-like"/>
    <property type="match status" value="1"/>
</dbReference>
<comment type="subunit">
    <text evidence="14">Component of the TIM23 complex, at least composed of TIM23, TIM17, TIM50 and TIM21. Interacts with preproteins in transit.</text>
</comment>
<dbReference type="InterPro" id="IPR004274">
    <property type="entry name" value="FCP1_dom"/>
</dbReference>
<keyword evidence="12" id="KW-0472">Membrane</keyword>
<evidence type="ECO:0000256" key="1">
    <source>
        <dbReference type="ARBA" id="ARBA00004434"/>
    </source>
</evidence>
<evidence type="ECO:0000259" key="17">
    <source>
        <dbReference type="PROSITE" id="PS50969"/>
    </source>
</evidence>
<feature type="domain" description="FCP1 homology" evidence="17">
    <location>
        <begin position="243"/>
        <end position="386"/>
    </location>
</feature>
<organism evidence="18 19">
    <name type="scientific">Hapsidospora chrysogenum (strain ATCC 11550 / CBS 779.69 / DSM 880 / IAM 14645 / JCM 23072 / IMI 49137)</name>
    <name type="common">Acremonium chrysogenum</name>
    <dbReference type="NCBI Taxonomy" id="857340"/>
    <lineage>
        <taxon>Eukaryota</taxon>
        <taxon>Fungi</taxon>
        <taxon>Dikarya</taxon>
        <taxon>Ascomycota</taxon>
        <taxon>Pezizomycotina</taxon>
        <taxon>Sordariomycetes</taxon>
        <taxon>Hypocreomycetidae</taxon>
        <taxon>Hypocreales</taxon>
        <taxon>Bionectriaceae</taxon>
        <taxon>Hapsidospora</taxon>
    </lineage>
</organism>
<dbReference type="InterPro" id="IPR023214">
    <property type="entry name" value="HAD_sf"/>
</dbReference>
<keyword evidence="8 15" id="KW-0809">Transit peptide</keyword>
<evidence type="ECO:0000313" key="19">
    <source>
        <dbReference type="Proteomes" id="UP000029964"/>
    </source>
</evidence>
<sequence length="540" mass="60907">MLSRLALATRQGLRASRVAPVAVPRLAAPAVSVPVSPWVRTYAKNKNSNRSGTSKKDSKPEDQSPPEPPKEPSSTSAGQPSAEDAATPSPEPSKSADGPNEAEQIPFDKLPDLTQGIPSTLAAELEQKQGGRSKSDAALQAIDPEQYERRGGGGSKEYVSTSERNRRWWTRFMLSVAGGGSVLGVLYLGRNWDDQAEADRHPDIPDGLTPSLWWQRVKARMGESVSYYQDPAFDKLLPDPDPSFQRPYTLVISLEDLLVHSEWSRQHGWRLAKRPGVDYFIRYLQQYYELVVWSSTSFGLAEGIVRKLDPFRIIMWPLFREATKFEDGEIVKDISYLNRDPSKVIVIDTNASHVRKQPENAIILDPWTGDSHDKELVALIPFLEYIHTMQYSDVRKVLKSFEGKHIPTEFARREAIARKEFNARIKEEKAKHSKPSGMAALGSMLGLGPSNMSMTMIPEGEPNPSEAFAQGKMLQDIARERGQRHYEMLEKEIRENGQKWLEEEKMMNEKLQKEAMDSMFGSFGGWFTPKKEEDKTSKKE</sequence>
<dbReference type="Proteomes" id="UP000029964">
    <property type="component" value="Unassembled WGS sequence"/>
</dbReference>
<comment type="caution">
    <text evidence="18">The sequence shown here is derived from an EMBL/GenBank/DDBJ whole genome shotgun (WGS) entry which is preliminary data.</text>
</comment>
<comment type="subcellular location">
    <subcellularLocation>
        <location evidence="1 15">Mitochondrion inner membrane</location>
        <topology evidence="1 15">Single-pass membrane protein</topology>
    </subcellularLocation>
</comment>
<dbReference type="SUPFAM" id="SSF56784">
    <property type="entry name" value="HAD-like"/>
    <property type="match status" value="1"/>
</dbReference>
<comment type="function">
    <text evidence="13">Essential component of the TIM23 complex, a complex that mediates the translocation of transit peptide-containing proteins across the mitochondrial inner membrane. Required to direct preproteins in transit and direct them to the channel protein TIM23, and possibly facilitates transfer of the translocating proteins from the TOM complex to the TIM23 complex.</text>
</comment>
<evidence type="ECO:0000256" key="6">
    <source>
        <dbReference type="ARBA" id="ARBA00022792"/>
    </source>
</evidence>
<proteinExistence type="inferred from homology"/>
<evidence type="ECO:0000256" key="10">
    <source>
        <dbReference type="ARBA" id="ARBA00023010"/>
    </source>
</evidence>
<gene>
    <name evidence="18" type="ORF">ACRE_061750</name>
</gene>
<dbReference type="GO" id="GO:0005744">
    <property type="term" value="C:TIM23 mitochondrial import inner membrane translocase complex"/>
    <property type="evidence" value="ECO:0007669"/>
    <property type="project" value="UniProtKB-UniRule"/>
</dbReference>
<evidence type="ECO:0000256" key="7">
    <source>
        <dbReference type="ARBA" id="ARBA00022927"/>
    </source>
</evidence>
<dbReference type="SMART" id="SM00577">
    <property type="entry name" value="CPDc"/>
    <property type="match status" value="1"/>
</dbReference>
<feature type="compositionally biased region" description="Basic and acidic residues" evidence="16">
    <location>
        <begin position="125"/>
        <end position="135"/>
    </location>
</feature>
<evidence type="ECO:0000256" key="15">
    <source>
        <dbReference type="RuleBase" id="RU365079"/>
    </source>
</evidence>
<dbReference type="PROSITE" id="PS50969">
    <property type="entry name" value="FCP1"/>
    <property type="match status" value="1"/>
</dbReference>
<dbReference type="InterPro" id="IPR050365">
    <property type="entry name" value="TIM50"/>
</dbReference>
<evidence type="ECO:0000256" key="5">
    <source>
        <dbReference type="ARBA" id="ARBA00022692"/>
    </source>
</evidence>
<feature type="region of interest" description="Disordered" evidence="16">
    <location>
        <begin position="40"/>
        <end position="160"/>
    </location>
</feature>
<name>A0A086T152_HAPC1</name>
<dbReference type="HOGENOM" id="CLU_023309_0_0_1"/>
<keyword evidence="4 15" id="KW-0813">Transport</keyword>
<dbReference type="EMBL" id="JPKY01000078">
    <property type="protein sequence ID" value="KFH43084.1"/>
    <property type="molecule type" value="Genomic_DNA"/>
</dbReference>
<dbReference type="Gene3D" id="3.40.50.1000">
    <property type="entry name" value="HAD superfamily/HAD-like"/>
    <property type="match status" value="1"/>
</dbReference>
<keyword evidence="6" id="KW-0999">Mitochondrion inner membrane</keyword>
<dbReference type="GO" id="GO:0015031">
    <property type="term" value="P:protein transport"/>
    <property type="evidence" value="ECO:0007669"/>
    <property type="project" value="UniProtKB-KW"/>
</dbReference>
<evidence type="ECO:0000256" key="16">
    <source>
        <dbReference type="SAM" id="MobiDB-lite"/>
    </source>
</evidence>
<comment type="similarity">
    <text evidence="2 15">Belongs to the TIM50 family.</text>
</comment>
<dbReference type="InterPro" id="IPR036412">
    <property type="entry name" value="HAD-like_sf"/>
</dbReference>
<protein>
    <recommendedName>
        <fullName evidence="3 15">Mitochondrial import inner membrane translocase subunit TIM50</fullName>
    </recommendedName>
</protein>
<keyword evidence="5" id="KW-0812">Transmembrane</keyword>
<keyword evidence="19" id="KW-1185">Reference proteome</keyword>
<evidence type="ECO:0000256" key="14">
    <source>
        <dbReference type="ARBA" id="ARBA00063960"/>
    </source>
</evidence>
<evidence type="ECO:0000313" key="18">
    <source>
        <dbReference type="EMBL" id="KFH43084.1"/>
    </source>
</evidence>
<dbReference type="FunFam" id="3.40.50.1000:FF:000019">
    <property type="entry name" value="Mitochondrial import inner membrane translocase subunit TIM50"/>
    <property type="match status" value="1"/>
</dbReference>
<keyword evidence="9" id="KW-1133">Transmembrane helix</keyword>
<accession>A0A086T152</accession>
<dbReference type="Pfam" id="PF03031">
    <property type="entry name" value="NIF"/>
    <property type="match status" value="1"/>
</dbReference>